<dbReference type="Proteomes" id="UP001432000">
    <property type="component" value="Chromosome"/>
</dbReference>
<dbReference type="EMBL" id="CP147846">
    <property type="protein sequence ID" value="WXG68823.1"/>
    <property type="molecule type" value="Genomic_DNA"/>
</dbReference>
<evidence type="ECO:0000256" key="2">
    <source>
        <dbReference type="ARBA" id="ARBA00023235"/>
    </source>
</evidence>
<protein>
    <recommendedName>
        <fullName evidence="5">Ribulose-phosphate 3-epimerase</fullName>
    </recommendedName>
</protein>
<evidence type="ECO:0000313" key="3">
    <source>
        <dbReference type="EMBL" id="WXG68823.1"/>
    </source>
</evidence>
<accession>A0ABZ2PI42</accession>
<dbReference type="RefSeq" id="WP_338889260.1">
    <property type="nucleotide sequence ID" value="NZ_CP147846.1"/>
</dbReference>
<dbReference type="Pfam" id="PF00834">
    <property type="entry name" value="Ribul_P_3_epim"/>
    <property type="match status" value="1"/>
</dbReference>
<sequence length="227" mass="24421">MSALPRPGGSRALEFNVVLAERFSVTDGAELAGSLFAVPERERAAAAAMLSDRGIWIHADVFPDADMGVSLDLITRMVDDGIGPVDVHLLSVGALDALDVVCRPGIARVTLPFEGIGDVESSAWRVRTAGARPWLAVSPGTPFDDYRQQLQYVDGVLVMLIEPGTKNSADLTQLTKLERSRQNCTTGVDGGVDEENLGRILAAGTEYVVIGRRLFTNPKCRTEGERL</sequence>
<reference evidence="3 4" key="1">
    <citation type="submission" date="2024-03" db="EMBL/GenBank/DDBJ databases">
        <title>Natural products discovery in diverse microorganisms through a two-stage MS feature dereplication strategy.</title>
        <authorList>
            <person name="Zhang R."/>
        </authorList>
    </citation>
    <scope>NUCLEOTIDE SEQUENCE [LARGE SCALE GENOMIC DNA]</scope>
    <source>
        <strain evidence="3 4">18930</strain>
    </source>
</reference>
<gene>
    <name evidence="3" type="ORF">WDS16_27195</name>
</gene>
<dbReference type="PANTHER" id="PTHR11749">
    <property type="entry name" value="RIBULOSE-5-PHOSPHATE-3-EPIMERASE"/>
    <property type="match status" value="1"/>
</dbReference>
<proteinExistence type="predicted"/>
<evidence type="ECO:0000313" key="4">
    <source>
        <dbReference type="Proteomes" id="UP001432000"/>
    </source>
</evidence>
<dbReference type="InterPro" id="IPR013785">
    <property type="entry name" value="Aldolase_TIM"/>
</dbReference>
<dbReference type="InterPro" id="IPR011060">
    <property type="entry name" value="RibuloseP-bd_barrel"/>
</dbReference>
<dbReference type="Gene3D" id="3.20.20.70">
    <property type="entry name" value="Aldolase class I"/>
    <property type="match status" value="1"/>
</dbReference>
<organism evidence="3 4">
    <name type="scientific">Rhodococcus sovatensis</name>
    <dbReference type="NCBI Taxonomy" id="1805840"/>
    <lineage>
        <taxon>Bacteria</taxon>
        <taxon>Bacillati</taxon>
        <taxon>Actinomycetota</taxon>
        <taxon>Actinomycetes</taxon>
        <taxon>Mycobacteriales</taxon>
        <taxon>Nocardiaceae</taxon>
        <taxon>Rhodococcus</taxon>
    </lineage>
</organism>
<dbReference type="SUPFAM" id="SSF51366">
    <property type="entry name" value="Ribulose-phoshate binding barrel"/>
    <property type="match status" value="1"/>
</dbReference>
<name>A0ABZ2PI42_9NOCA</name>
<evidence type="ECO:0000256" key="1">
    <source>
        <dbReference type="ARBA" id="ARBA00022723"/>
    </source>
</evidence>
<evidence type="ECO:0008006" key="5">
    <source>
        <dbReference type="Google" id="ProtNLM"/>
    </source>
</evidence>
<keyword evidence="4" id="KW-1185">Reference proteome</keyword>
<keyword evidence="2" id="KW-0413">Isomerase</keyword>
<keyword evidence="1" id="KW-0479">Metal-binding</keyword>
<dbReference type="InterPro" id="IPR000056">
    <property type="entry name" value="Ribul_P_3_epim-like"/>
</dbReference>